<dbReference type="Gene3D" id="3.100.10.10">
    <property type="match status" value="1"/>
</dbReference>
<dbReference type="GO" id="GO:0005840">
    <property type="term" value="C:ribosome"/>
    <property type="evidence" value="ECO:0007669"/>
    <property type="project" value="UniProtKB-KW"/>
</dbReference>
<dbReference type="SUPFAM" id="SSF52080">
    <property type="entry name" value="Ribosomal proteins L15p and L18e"/>
    <property type="match status" value="1"/>
</dbReference>
<evidence type="ECO:0000256" key="2">
    <source>
        <dbReference type="ARBA" id="ARBA00023274"/>
    </source>
</evidence>
<sequence>MQVNQLAKSHGRKHRRIGRGGKRGSFSGRGIKGQKARAGHRIRPQIRDIIKKIHKRRGYGKTRAASVNPSNVKPAIVNLFELEKAFKSGDKITPKSLVAAGLIKTKGDKMPAIKILGGGKLSKKLTFDKSILMSGSVRAKLEK</sequence>
<organism evidence="7 8">
    <name type="scientific">Candidatus Giovannonibacteria bacterium GW2011_GWA2_44_13b</name>
    <dbReference type="NCBI Taxonomy" id="1618647"/>
    <lineage>
        <taxon>Bacteria</taxon>
        <taxon>Candidatus Giovannoniibacteriota</taxon>
    </lineage>
</organism>
<dbReference type="Pfam" id="PF00828">
    <property type="entry name" value="Ribosomal_L27A"/>
    <property type="match status" value="1"/>
</dbReference>
<evidence type="ECO:0000256" key="5">
    <source>
        <dbReference type="SAM" id="MobiDB-lite"/>
    </source>
</evidence>
<dbReference type="STRING" id="1618647.UW30_C0008G0028"/>
<dbReference type="Proteomes" id="UP000034736">
    <property type="component" value="Unassembled WGS sequence"/>
</dbReference>
<feature type="domain" description="Large ribosomal subunit protein uL15/eL18" evidence="6">
    <location>
        <begin position="76"/>
        <end position="129"/>
    </location>
</feature>
<dbReference type="GO" id="GO:1990904">
    <property type="term" value="C:ribonucleoprotein complex"/>
    <property type="evidence" value="ECO:0007669"/>
    <property type="project" value="UniProtKB-KW"/>
</dbReference>
<keyword evidence="2" id="KW-0687">Ribonucleoprotein</keyword>
<evidence type="ECO:0000256" key="3">
    <source>
        <dbReference type="ARBA" id="ARBA00035497"/>
    </source>
</evidence>
<evidence type="ECO:0000313" key="8">
    <source>
        <dbReference type="Proteomes" id="UP000034736"/>
    </source>
</evidence>
<name>A0A0G1K0U5_9BACT</name>
<evidence type="ECO:0000313" key="7">
    <source>
        <dbReference type="EMBL" id="KKT41409.1"/>
    </source>
</evidence>
<accession>A0A0G1K0U5</accession>
<feature type="compositionally biased region" description="Basic residues" evidence="5">
    <location>
        <begin position="32"/>
        <end position="41"/>
    </location>
</feature>
<feature type="region of interest" description="Disordered" evidence="5">
    <location>
        <begin position="1"/>
        <end position="41"/>
    </location>
</feature>
<dbReference type="AlphaFoldDB" id="A0A0G1K0U5"/>
<comment type="caution">
    <text evidence="7">The sequence shown here is derived from an EMBL/GenBank/DDBJ whole genome shotgun (WGS) entry which is preliminary data.</text>
</comment>
<dbReference type="InterPro" id="IPR036227">
    <property type="entry name" value="Ribosomal_uL15/eL18_sf"/>
</dbReference>
<dbReference type="InterPro" id="IPR021131">
    <property type="entry name" value="Ribosomal_uL15/eL18"/>
</dbReference>
<protein>
    <recommendedName>
        <fullName evidence="3 4">50S ribosomal protein L15</fullName>
    </recommendedName>
</protein>
<evidence type="ECO:0000256" key="4">
    <source>
        <dbReference type="RuleBase" id="RU003889"/>
    </source>
</evidence>
<gene>
    <name evidence="7" type="ORF">UW30_C0008G0028</name>
</gene>
<evidence type="ECO:0000256" key="1">
    <source>
        <dbReference type="ARBA" id="ARBA00022980"/>
    </source>
</evidence>
<dbReference type="EMBL" id="LCHU01000008">
    <property type="protein sequence ID" value="KKT41409.1"/>
    <property type="molecule type" value="Genomic_DNA"/>
</dbReference>
<keyword evidence="1 7" id="KW-0689">Ribosomal protein</keyword>
<reference evidence="7 8" key="1">
    <citation type="journal article" date="2015" name="Nature">
        <title>rRNA introns, odd ribosomes, and small enigmatic genomes across a large radiation of phyla.</title>
        <authorList>
            <person name="Brown C.T."/>
            <person name="Hug L.A."/>
            <person name="Thomas B.C."/>
            <person name="Sharon I."/>
            <person name="Castelle C.J."/>
            <person name="Singh A."/>
            <person name="Wilkins M.J."/>
            <person name="Williams K.H."/>
            <person name="Banfield J.F."/>
        </authorList>
    </citation>
    <scope>NUCLEOTIDE SEQUENCE [LARGE SCALE GENOMIC DNA]</scope>
</reference>
<evidence type="ECO:0000259" key="6">
    <source>
        <dbReference type="Pfam" id="PF00828"/>
    </source>
</evidence>
<proteinExistence type="predicted"/>
<feature type="compositionally biased region" description="Basic residues" evidence="5">
    <location>
        <begin position="9"/>
        <end position="22"/>
    </location>
</feature>